<dbReference type="InterPro" id="IPR050738">
    <property type="entry name" value="Sulfatase"/>
</dbReference>
<dbReference type="CDD" id="cd16026">
    <property type="entry name" value="GALNS_like"/>
    <property type="match status" value="1"/>
</dbReference>
<keyword evidence="4" id="KW-0106">Calcium</keyword>
<keyword evidence="5" id="KW-0732">Signal</keyword>
<evidence type="ECO:0000256" key="2">
    <source>
        <dbReference type="ARBA" id="ARBA00022723"/>
    </source>
</evidence>
<evidence type="ECO:0000313" key="7">
    <source>
        <dbReference type="EMBL" id="VGO18954.1"/>
    </source>
</evidence>
<dbReference type="InterPro" id="IPR017850">
    <property type="entry name" value="Alkaline_phosphatase_core_sf"/>
</dbReference>
<reference evidence="7 8" key="1">
    <citation type="submission" date="2019-04" db="EMBL/GenBank/DDBJ databases">
        <authorList>
            <person name="Van Vliet M D."/>
        </authorList>
    </citation>
    <scope>NUCLEOTIDE SEQUENCE [LARGE SCALE GENOMIC DNA]</scope>
    <source>
        <strain evidence="7 8">F21</strain>
    </source>
</reference>
<feature type="signal peptide" evidence="5">
    <location>
        <begin position="1"/>
        <end position="28"/>
    </location>
</feature>
<dbReference type="PANTHER" id="PTHR42693:SF53">
    <property type="entry name" value="ENDO-4-O-SULFATASE"/>
    <property type="match status" value="1"/>
</dbReference>
<dbReference type="GO" id="GO:0046872">
    <property type="term" value="F:metal ion binding"/>
    <property type="evidence" value="ECO:0007669"/>
    <property type="project" value="UniProtKB-KW"/>
</dbReference>
<dbReference type="InterPro" id="IPR000917">
    <property type="entry name" value="Sulfatase_N"/>
</dbReference>
<evidence type="ECO:0000259" key="6">
    <source>
        <dbReference type="Pfam" id="PF00884"/>
    </source>
</evidence>
<dbReference type="PROSITE" id="PS00523">
    <property type="entry name" value="SULFATASE_1"/>
    <property type="match status" value="1"/>
</dbReference>
<dbReference type="AlphaFoldDB" id="A0A6C2UHZ6"/>
<feature type="chain" id="PRO_5028919219" evidence="5">
    <location>
        <begin position="29"/>
        <end position="489"/>
    </location>
</feature>
<feature type="domain" description="Sulfatase N-terminal" evidence="6">
    <location>
        <begin position="32"/>
        <end position="342"/>
    </location>
</feature>
<dbReference type="EMBL" id="CAAHFH010000001">
    <property type="protein sequence ID" value="VGO18954.1"/>
    <property type="molecule type" value="Genomic_DNA"/>
</dbReference>
<dbReference type="Gene3D" id="3.40.720.10">
    <property type="entry name" value="Alkaline Phosphatase, subunit A"/>
    <property type="match status" value="1"/>
</dbReference>
<sequence>MKSSTIRSWCFALLTILLSSLALPSALAADKPNVLFIFIDDQGYYDLGCYGATEVKTPRIDALAKNGVRFTDYYSAAPICSPSRAGLITGCYPRRTGNEIWVHRPDATEGIPAERLTVAELFKGAGYATACIGKWHLGFKEEFLPLNQGFDHYYGIRHNMDSFEVSHFDDMGGMPFFNDEEVVERGVGPAQLAKKYTDEAISWIEKQAAADKPFFLYLPHTMLHDPLGVSPEFRGSSNWTAHQEYGDAIQEMDYHVGRLMKTLERLKIDKNTIVLYVSDNGRWPGRNDQQPLRGSKLTTYEGGLKVPAIAYGPGLGIRKGFEAGAVCHAMDWYPTLASIAGIPIPEGVILDGRDLSAMLEGKTDDIPAFDKSVSLNAEIPLRRWYELDQEWSGKFTREEYANAFFYHGSHGALAAVRSGKWKLALHPNLVLYDLENDPGETTEVVATWPKAGEKQAKSVAEAWRIKTKLRGMVIEFQREMNKKAAEPRS</sequence>
<dbReference type="SUPFAM" id="SSF53649">
    <property type="entry name" value="Alkaline phosphatase-like"/>
    <property type="match status" value="1"/>
</dbReference>
<organism evidence="7 8">
    <name type="scientific">Pontiella sulfatireligans</name>
    <dbReference type="NCBI Taxonomy" id="2750658"/>
    <lineage>
        <taxon>Bacteria</taxon>
        <taxon>Pseudomonadati</taxon>
        <taxon>Kiritimatiellota</taxon>
        <taxon>Kiritimatiellia</taxon>
        <taxon>Kiritimatiellales</taxon>
        <taxon>Pontiellaceae</taxon>
        <taxon>Pontiella</taxon>
    </lineage>
</organism>
<protein>
    <submittedName>
        <fullName evidence="7">Arylsulfatase</fullName>
    </submittedName>
</protein>
<dbReference type="Proteomes" id="UP000346198">
    <property type="component" value="Unassembled WGS sequence"/>
</dbReference>
<evidence type="ECO:0000313" key="8">
    <source>
        <dbReference type="Proteomes" id="UP000346198"/>
    </source>
</evidence>
<gene>
    <name evidence="7" type="primary">atsA_110</name>
    <name evidence="7" type="ORF">SCARR_01008</name>
</gene>
<proteinExistence type="inferred from homology"/>
<evidence type="ECO:0000256" key="4">
    <source>
        <dbReference type="ARBA" id="ARBA00022837"/>
    </source>
</evidence>
<dbReference type="GO" id="GO:0004065">
    <property type="term" value="F:arylsulfatase activity"/>
    <property type="evidence" value="ECO:0007669"/>
    <property type="project" value="TreeGrafter"/>
</dbReference>
<dbReference type="Gene3D" id="3.30.1120.10">
    <property type="match status" value="1"/>
</dbReference>
<keyword evidence="2" id="KW-0479">Metal-binding</keyword>
<dbReference type="PANTHER" id="PTHR42693">
    <property type="entry name" value="ARYLSULFATASE FAMILY MEMBER"/>
    <property type="match status" value="1"/>
</dbReference>
<dbReference type="PROSITE" id="PS00149">
    <property type="entry name" value="SULFATASE_2"/>
    <property type="match status" value="1"/>
</dbReference>
<comment type="similarity">
    <text evidence="1">Belongs to the sulfatase family.</text>
</comment>
<name>A0A6C2UHZ6_9BACT</name>
<keyword evidence="8" id="KW-1185">Reference proteome</keyword>
<evidence type="ECO:0000256" key="3">
    <source>
        <dbReference type="ARBA" id="ARBA00022801"/>
    </source>
</evidence>
<evidence type="ECO:0000256" key="1">
    <source>
        <dbReference type="ARBA" id="ARBA00008779"/>
    </source>
</evidence>
<keyword evidence="3" id="KW-0378">Hydrolase</keyword>
<accession>A0A6C2UHZ6</accession>
<dbReference type="Pfam" id="PF00884">
    <property type="entry name" value="Sulfatase"/>
    <property type="match status" value="1"/>
</dbReference>
<evidence type="ECO:0000256" key="5">
    <source>
        <dbReference type="SAM" id="SignalP"/>
    </source>
</evidence>
<dbReference type="InterPro" id="IPR024607">
    <property type="entry name" value="Sulfatase_CS"/>
</dbReference>